<keyword evidence="3" id="KW-1185">Reference proteome</keyword>
<accession>A0ABZ2MGV6</accession>
<dbReference type="Proteomes" id="UP001382727">
    <property type="component" value="Chromosome"/>
</dbReference>
<organism evidence="2 3">
    <name type="scientific">Janibacter alittae</name>
    <dbReference type="NCBI Taxonomy" id="3115209"/>
    <lineage>
        <taxon>Bacteria</taxon>
        <taxon>Bacillati</taxon>
        <taxon>Actinomycetota</taxon>
        <taxon>Actinomycetes</taxon>
        <taxon>Micrococcales</taxon>
        <taxon>Intrasporangiaceae</taxon>
        <taxon>Janibacter</taxon>
    </lineage>
</organism>
<dbReference type="EMBL" id="CP144913">
    <property type="protein sequence ID" value="WXB76292.1"/>
    <property type="molecule type" value="Genomic_DNA"/>
</dbReference>
<feature type="region of interest" description="Disordered" evidence="1">
    <location>
        <begin position="1"/>
        <end position="21"/>
    </location>
</feature>
<sequence length="135" mass="14612">MSHDESRIPAHHGHPNLKHTSERLVLNGTDRGENGQALQHFADAVVEVVSAGPELERAVVLERLGAAMHRIGRDPNPVELDNITDKIMRGARSSLVIESDDGSILGFVESGGPATNEMDEPHINDPEDDARPTIS</sequence>
<reference evidence="2 3" key="1">
    <citation type="submission" date="2024-02" db="EMBL/GenBank/DDBJ databases">
        <title>Janibacter sp. nov., isolated from gut of marine sandworm.</title>
        <authorList>
            <person name="Kim B."/>
            <person name="Jun M.O."/>
            <person name="Shin N.-R."/>
        </authorList>
    </citation>
    <scope>NUCLEOTIDE SEQUENCE [LARGE SCALE GENOMIC DNA]</scope>
    <source>
        <strain evidence="2 3">A1S7</strain>
    </source>
</reference>
<gene>
    <name evidence="2" type="ORF">V1351_15320</name>
</gene>
<evidence type="ECO:0000313" key="2">
    <source>
        <dbReference type="EMBL" id="WXB76292.1"/>
    </source>
</evidence>
<dbReference type="RefSeq" id="WP_338749127.1">
    <property type="nucleotide sequence ID" value="NZ_CP144913.1"/>
</dbReference>
<evidence type="ECO:0000256" key="1">
    <source>
        <dbReference type="SAM" id="MobiDB-lite"/>
    </source>
</evidence>
<proteinExistence type="predicted"/>
<feature type="compositionally biased region" description="Basic and acidic residues" evidence="1">
    <location>
        <begin position="119"/>
        <end position="135"/>
    </location>
</feature>
<name>A0ABZ2MGV6_9MICO</name>
<protein>
    <submittedName>
        <fullName evidence="2">Uncharacterized protein</fullName>
    </submittedName>
</protein>
<evidence type="ECO:0000313" key="3">
    <source>
        <dbReference type="Proteomes" id="UP001382727"/>
    </source>
</evidence>
<feature type="region of interest" description="Disordered" evidence="1">
    <location>
        <begin position="110"/>
        <end position="135"/>
    </location>
</feature>